<dbReference type="InterPro" id="IPR026988">
    <property type="entry name" value="YaaC-like"/>
</dbReference>
<comment type="caution">
    <text evidence="1">The sequence shown here is derived from an EMBL/GenBank/DDBJ whole genome shotgun (WGS) entry which is preliminary data.</text>
</comment>
<proteinExistence type="predicted"/>
<protein>
    <recommendedName>
        <fullName evidence="3">YaaC-like Protein</fullName>
    </recommendedName>
</protein>
<dbReference type="EMBL" id="JAFBFH010000031">
    <property type="protein sequence ID" value="MBM7716736.1"/>
    <property type="molecule type" value="Genomic_DNA"/>
</dbReference>
<evidence type="ECO:0008006" key="3">
    <source>
        <dbReference type="Google" id="ProtNLM"/>
    </source>
</evidence>
<evidence type="ECO:0000313" key="2">
    <source>
        <dbReference type="Proteomes" id="UP000823485"/>
    </source>
</evidence>
<dbReference type="Pfam" id="PF14175">
    <property type="entry name" value="YaaC"/>
    <property type="match status" value="1"/>
</dbReference>
<gene>
    <name evidence="1" type="ORF">JOC94_003757</name>
</gene>
<keyword evidence="2" id="KW-1185">Reference proteome</keyword>
<accession>A0ABS2RAP8</accession>
<organism evidence="1 2">
    <name type="scientific">Siminovitchia thermophila</name>
    <dbReference type="NCBI Taxonomy" id="1245522"/>
    <lineage>
        <taxon>Bacteria</taxon>
        <taxon>Bacillati</taxon>
        <taxon>Bacillota</taxon>
        <taxon>Bacilli</taxon>
        <taxon>Bacillales</taxon>
        <taxon>Bacillaceae</taxon>
        <taxon>Siminovitchia</taxon>
    </lineage>
</organism>
<dbReference type="RefSeq" id="WP_077111899.1">
    <property type="nucleotide sequence ID" value="NZ_JAFBFH010000031.1"/>
</dbReference>
<name>A0ABS2RAP8_9BACI</name>
<dbReference type="Proteomes" id="UP000823485">
    <property type="component" value="Unassembled WGS sequence"/>
</dbReference>
<evidence type="ECO:0000313" key="1">
    <source>
        <dbReference type="EMBL" id="MBM7716736.1"/>
    </source>
</evidence>
<sequence length="313" mass="36998">MQFNFFRSATTVQTYLKRKYENHHIEDAERKSYDNCYPFMYYLEQGETYYTQADQSPFSIRPILLYYGLIHLLKACLLTVDPNYPGTTSVLAHGVSARKRKKRNYQFLEDEVKVQKNGLCTYFSEQMYQLKHLEGEKYKMGELLAQVPELDDLYLFTSGKSNFMLLKQLPGNIWTIPAELALNYHISVQRLKQFLDSKHPEMIYWLENKEKETEILIDGKRTNFFPPFRYHIFKEKFGLGSSLQAAILLPDLLIHYLLLFNLSMIARYETEWWMDLIKTASDLDYPFIHAFLNITAEKSPQMILDYLTGNEKT</sequence>
<reference evidence="1 2" key="1">
    <citation type="submission" date="2021-01" db="EMBL/GenBank/DDBJ databases">
        <title>Genomic Encyclopedia of Type Strains, Phase IV (KMG-IV): sequencing the most valuable type-strain genomes for metagenomic binning, comparative biology and taxonomic classification.</title>
        <authorList>
            <person name="Goeker M."/>
        </authorList>
    </citation>
    <scope>NUCLEOTIDE SEQUENCE [LARGE SCALE GENOMIC DNA]</scope>
    <source>
        <strain evidence="1 2">DSM 105453</strain>
    </source>
</reference>